<sequence length="103" mass="10778">SRTAHLPLETPSPRRALPGVARAGGGRHLPTRLAMGCSGGKAAAVVDVCPPDSDSSDGESDAGCEGSPWLVRPSPRRTPRGSEVTEVVPWMQQQQQAVGLVRL</sequence>
<dbReference type="EMBL" id="CAUYUJ010009546">
    <property type="protein sequence ID" value="CAK0827079.1"/>
    <property type="molecule type" value="Genomic_DNA"/>
</dbReference>
<feature type="region of interest" description="Disordered" evidence="1">
    <location>
        <begin position="1"/>
        <end position="25"/>
    </location>
</feature>
<feature type="region of interest" description="Disordered" evidence="1">
    <location>
        <begin position="50"/>
        <end position="83"/>
    </location>
</feature>
<accession>A0ABN9S5I7</accession>
<proteinExistence type="predicted"/>
<protein>
    <submittedName>
        <fullName evidence="2">Uncharacterized protein</fullName>
    </submittedName>
</protein>
<keyword evidence="3" id="KW-1185">Reference proteome</keyword>
<feature type="non-terminal residue" evidence="2">
    <location>
        <position position="1"/>
    </location>
</feature>
<evidence type="ECO:0000313" key="2">
    <source>
        <dbReference type="EMBL" id="CAK0827079.1"/>
    </source>
</evidence>
<evidence type="ECO:0000256" key="1">
    <source>
        <dbReference type="SAM" id="MobiDB-lite"/>
    </source>
</evidence>
<reference evidence="2" key="1">
    <citation type="submission" date="2023-10" db="EMBL/GenBank/DDBJ databases">
        <authorList>
            <person name="Chen Y."/>
            <person name="Shah S."/>
            <person name="Dougan E. K."/>
            <person name="Thang M."/>
            <person name="Chan C."/>
        </authorList>
    </citation>
    <scope>NUCLEOTIDE SEQUENCE [LARGE SCALE GENOMIC DNA]</scope>
</reference>
<gene>
    <name evidence="2" type="ORF">PCOR1329_LOCUS26701</name>
</gene>
<comment type="caution">
    <text evidence="2">The sequence shown here is derived from an EMBL/GenBank/DDBJ whole genome shotgun (WGS) entry which is preliminary data.</text>
</comment>
<name>A0ABN9S5I7_9DINO</name>
<organism evidence="2 3">
    <name type="scientific">Prorocentrum cordatum</name>
    <dbReference type="NCBI Taxonomy" id="2364126"/>
    <lineage>
        <taxon>Eukaryota</taxon>
        <taxon>Sar</taxon>
        <taxon>Alveolata</taxon>
        <taxon>Dinophyceae</taxon>
        <taxon>Prorocentrales</taxon>
        <taxon>Prorocentraceae</taxon>
        <taxon>Prorocentrum</taxon>
    </lineage>
</organism>
<dbReference type="Proteomes" id="UP001189429">
    <property type="component" value="Unassembled WGS sequence"/>
</dbReference>
<evidence type="ECO:0000313" key="3">
    <source>
        <dbReference type="Proteomes" id="UP001189429"/>
    </source>
</evidence>